<evidence type="ECO:0000256" key="1">
    <source>
        <dbReference type="SAM" id="MobiDB-lite"/>
    </source>
</evidence>
<sequence>MLLPRSAAPRRQRPKRLRSVAPLGRCHSLHLSVGLLPWAHSRRHRCLAGRGRHSPDSLHQRRKPHPSQCHRVSGLHTKLHRHSVGHNSFEVRARAGSRPLLHNLHSFHSSRHSWDRPGLMLHRLGPRHGNLRQLALVLCNHL</sequence>
<dbReference type="EMBL" id="GBRH01192475">
    <property type="protein sequence ID" value="JAE05421.1"/>
    <property type="molecule type" value="Transcribed_RNA"/>
</dbReference>
<organism evidence="2">
    <name type="scientific">Arundo donax</name>
    <name type="common">Giant reed</name>
    <name type="synonym">Donax arundinaceus</name>
    <dbReference type="NCBI Taxonomy" id="35708"/>
    <lineage>
        <taxon>Eukaryota</taxon>
        <taxon>Viridiplantae</taxon>
        <taxon>Streptophyta</taxon>
        <taxon>Embryophyta</taxon>
        <taxon>Tracheophyta</taxon>
        <taxon>Spermatophyta</taxon>
        <taxon>Magnoliopsida</taxon>
        <taxon>Liliopsida</taxon>
        <taxon>Poales</taxon>
        <taxon>Poaceae</taxon>
        <taxon>PACMAD clade</taxon>
        <taxon>Arundinoideae</taxon>
        <taxon>Arundineae</taxon>
        <taxon>Arundo</taxon>
    </lineage>
</organism>
<feature type="region of interest" description="Disordered" evidence="1">
    <location>
        <begin position="49"/>
        <end position="69"/>
    </location>
</feature>
<name>A0A0A9F5J0_ARUDO</name>
<evidence type="ECO:0000313" key="2">
    <source>
        <dbReference type="EMBL" id="JAE05421.1"/>
    </source>
</evidence>
<reference evidence="2" key="1">
    <citation type="submission" date="2014-09" db="EMBL/GenBank/DDBJ databases">
        <authorList>
            <person name="Magalhaes I.L.F."/>
            <person name="Oliveira U."/>
            <person name="Santos F.R."/>
            <person name="Vidigal T.H.D.A."/>
            <person name="Brescovit A.D."/>
            <person name="Santos A.J."/>
        </authorList>
    </citation>
    <scope>NUCLEOTIDE SEQUENCE</scope>
    <source>
        <tissue evidence="2">Shoot tissue taken approximately 20 cm above the soil surface</tissue>
    </source>
</reference>
<dbReference type="AlphaFoldDB" id="A0A0A9F5J0"/>
<accession>A0A0A9F5J0</accession>
<protein>
    <submittedName>
        <fullName evidence="2">Uncharacterized protein</fullName>
    </submittedName>
</protein>
<proteinExistence type="predicted"/>
<reference evidence="2" key="2">
    <citation type="journal article" date="2015" name="Data Brief">
        <title>Shoot transcriptome of the giant reed, Arundo donax.</title>
        <authorList>
            <person name="Barrero R.A."/>
            <person name="Guerrero F.D."/>
            <person name="Moolhuijzen P."/>
            <person name="Goolsby J.A."/>
            <person name="Tidwell J."/>
            <person name="Bellgard S.E."/>
            <person name="Bellgard M.I."/>
        </authorList>
    </citation>
    <scope>NUCLEOTIDE SEQUENCE</scope>
    <source>
        <tissue evidence="2">Shoot tissue taken approximately 20 cm above the soil surface</tissue>
    </source>
</reference>